<dbReference type="KEGG" id="hat:RC74_15975"/>
<dbReference type="PANTHER" id="PTHR43718:SF2">
    <property type="entry name" value="LON PROTEASE HOMOLOG, MITOCHONDRIAL"/>
    <property type="match status" value="1"/>
</dbReference>
<evidence type="ECO:0000259" key="2">
    <source>
        <dbReference type="SMART" id="SM00382"/>
    </source>
</evidence>
<dbReference type="PANTHER" id="PTHR43718">
    <property type="entry name" value="LON PROTEASE"/>
    <property type="match status" value="1"/>
</dbReference>
<proteinExistence type="predicted"/>
<dbReference type="InterPro" id="IPR003593">
    <property type="entry name" value="AAA+_ATPase"/>
</dbReference>
<feature type="region of interest" description="Disordered" evidence="1">
    <location>
        <begin position="41"/>
        <end position="60"/>
    </location>
</feature>
<dbReference type="STRING" id="1579316.RC74_15975"/>
<dbReference type="InterPro" id="IPR027065">
    <property type="entry name" value="Lon_Prtase"/>
</dbReference>
<dbReference type="GO" id="GO:0004252">
    <property type="term" value="F:serine-type endopeptidase activity"/>
    <property type="evidence" value="ECO:0007669"/>
    <property type="project" value="InterPro"/>
</dbReference>
<evidence type="ECO:0000313" key="4">
    <source>
        <dbReference type="Proteomes" id="UP000070371"/>
    </source>
</evidence>
<reference evidence="3 4" key="1">
    <citation type="submission" date="2016-02" db="EMBL/GenBank/DDBJ databases">
        <title>Complete genome sequence of Halocynthiibacter arcticus PAMC 20958t from arctic marine sediment.</title>
        <authorList>
            <person name="Lee Y.M."/>
            <person name="Baek K."/>
            <person name="Lee H.K."/>
            <person name="Shin S.C."/>
        </authorList>
    </citation>
    <scope>NUCLEOTIDE SEQUENCE [LARGE SCALE GENOMIC DNA]</scope>
    <source>
        <strain evidence="3">PAMC 20958</strain>
    </source>
</reference>
<dbReference type="InterPro" id="IPR003959">
    <property type="entry name" value="ATPase_AAA_core"/>
</dbReference>
<name>A0A126V338_9RHOB</name>
<dbReference type="GO" id="GO:0006515">
    <property type="term" value="P:protein quality control for misfolded or incompletely synthesized proteins"/>
    <property type="evidence" value="ECO:0007669"/>
    <property type="project" value="TreeGrafter"/>
</dbReference>
<protein>
    <recommendedName>
        <fullName evidence="2">AAA+ ATPase domain-containing protein</fullName>
    </recommendedName>
</protein>
<dbReference type="GO" id="GO:0004176">
    <property type="term" value="F:ATP-dependent peptidase activity"/>
    <property type="evidence" value="ECO:0007669"/>
    <property type="project" value="InterPro"/>
</dbReference>
<sequence length="371" mass="40622">MKTTKLIHATYPEIDGIALIQRFADHLVKLRTDKLAAVSVGDDEPSRDLGSDDVEGAPLEQPSGVELTWQDTRRIELRVNKIIQRMRAASGLAHLKDEEIIRLRPLFTSVKLLTLEGEHWVDELIATLHAEMPWMAPATIEVWHALQRGAATGAVIRIPPLILNGPPGIGKSVWARRLSELLHIPRCEIDASLGGVGFSIAGTERGWSSAQAGRPLETILQHQVGNPIMVVDEICKAQSGTSTNGANHSFANSLLSLLEPATSAAWECPFYRTKIDMSHISWVLTANDASRIPAPLLSRCVVINLPKISCAQLQGFAVRKADELGLTKASADAIEQVIGNEMQKANANTSLRDVVRILRRAEVLESRPMLH</sequence>
<dbReference type="EMBL" id="CP014327">
    <property type="protein sequence ID" value="AML52567.1"/>
    <property type="molecule type" value="Genomic_DNA"/>
</dbReference>
<dbReference type="Proteomes" id="UP000070371">
    <property type="component" value="Chromosome"/>
</dbReference>
<dbReference type="Gene3D" id="3.40.50.300">
    <property type="entry name" value="P-loop containing nucleotide triphosphate hydrolases"/>
    <property type="match status" value="1"/>
</dbReference>
<dbReference type="AlphaFoldDB" id="A0A126V338"/>
<dbReference type="RefSeq" id="WP_062628312.1">
    <property type="nucleotide sequence ID" value="NZ_CP014327.1"/>
</dbReference>
<feature type="domain" description="AAA+ ATPase" evidence="2">
    <location>
        <begin position="157"/>
        <end position="309"/>
    </location>
</feature>
<dbReference type="GO" id="GO:0016887">
    <property type="term" value="F:ATP hydrolysis activity"/>
    <property type="evidence" value="ECO:0007669"/>
    <property type="project" value="InterPro"/>
</dbReference>
<dbReference type="GO" id="GO:0005524">
    <property type="term" value="F:ATP binding"/>
    <property type="evidence" value="ECO:0007669"/>
    <property type="project" value="InterPro"/>
</dbReference>
<evidence type="ECO:0000313" key="3">
    <source>
        <dbReference type="EMBL" id="AML52567.1"/>
    </source>
</evidence>
<evidence type="ECO:0000256" key="1">
    <source>
        <dbReference type="SAM" id="MobiDB-lite"/>
    </source>
</evidence>
<gene>
    <name evidence="3" type="ORF">RC74_15975</name>
</gene>
<keyword evidence="4" id="KW-1185">Reference proteome</keyword>
<accession>A0A126V338</accession>
<organism evidence="3 4">
    <name type="scientific">Falsihalocynthiibacter arcticus</name>
    <dbReference type="NCBI Taxonomy" id="1579316"/>
    <lineage>
        <taxon>Bacteria</taxon>
        <taxon>Pseudomonadati</taxon>
        <taxon>Pseudomonadota</taxon>
        <taxon>Alphaproteobacteria</taxon>
        <taxon>Rhodobacterales</taxon>
        <taxon>Roseobacteraceae</taxon>
        <taxon>Falsihalocynthiibacter</taxon>
    </lineage>
</organism>
<dbReference type="SUPFAM" id="SSF52540">
    <property type="entry name" value="P-loop containing nucleoside triphosphate hydrolases"/>
    <property type="match status" value="1"/>
</dbReference>
<dbReference type="SMART" id="SM00382">
    <property type="entry name" value="AAA"/>
    <property type="match status" value="1"/>
</dbReference>
<dbReference type="InterPro" id="IPR027417">
    <property type="entry name" value="P-loop_NTPase"/>
</dbReference>
<dbReference type="OrthoDB" id="5297432at2"/>
<dbReference type="Pfam" id="PF00004">
    <property type="entry name" value="AAA"/>
    <property type="match status" value="1"/>
</dbReference>